<dbReference type="RefSeq" id="WP_060715794.1">
    <property type="nucleotide sequence ID" value="NZ_CP055265.1"/>
</dbReference>
<accession>A0A368NU95</accession>
<keyword evidence="2" id="KW-1003">Cell membrane</keyword>
<keyword evidence="4 8" id="KW-1133">Transmembrane helix</keyword>
<dbReference type="EMBL" id="QUSG01000001">
    <property type="protein sequence ID" value="KAA3532345.1"/>
    <property type="molecule type" value="Genomic_DNA"/>
</dbReference>
<sequence>MSGQPVAAHQDVDIDLLQLFRAVWQRKGRVLLVTCLAAGVAFAGASMIRPTYRAETTVLIEPRAPNYDAENAKSAASEPVLDELNIASQVQLFRSVDLIRQVVKDLKLYELTEFDPDLHPSALSDLMVMLHLKKNPLDLAPEDRVIRTFLEKLQVYQVEKSRVIGIEFSSKDARLAAAIPNEMVKVYLALQSGAKLDSNEDAARWLEPEISNLRQKVSDAEKKVADYRRNADLLSTGEGGTFASKQLNDISTELARVRTDRASAQARAENAKASLKAGRSTDNLDIVMASPAVQQLKQAEAAVQAQISDLSTSLLDGHPRIKALRAQLANLRQQLAEETRKVVSSLETEANVARMREAELDRQLTTLKAQSAKAGDSQVGLAALEREASAQRQLLETYLARYREATSRLDSNATPADARVISRASEPSEPNFPKVLPITVVAAMAALVLSMIVIMLAELFSGRALKPVGPVDPDRSGRFAQEYPRRRTGEPAFDEPLATPTRQRPRLDTAAAAIAATAAAERIEKETPPIAPVDPERESGQHHAAFTDADHEFSIASVARYLTRHGVSKAVVISPSGDDGSAATVLLARAVAKAERTVILIDMTGSGYPTALMAERNDLPGVTDLLCGDVAFGETIHSDRLSNAHIVPKGNSDIRQALRGIERLSMVVEALADVYDLVLIECGPASADNVVGLCKAQDHEVILSAPNPDRKQLAQIMSAFEAVGYSDLVLMSDDSAMTPDDGGQRVA</sequence>
<dbReference type="Proteomes" id="UP000436911">
    <property type="component" value="Unassembled WGS sequence"/>
</dbReference>
<feature type="transmembrane region" description="Helical" evidence="8">
    <location>
        <begin position="30"/>
        <end position="48"/>
    </location>
</feature>
<protein>
    <submittedName>
        <fullName evidence="10">Chain-length determining protein</fullName>
    </submittedName>
</protein>
<dbReference type="GO" id="GO:0004713">
    <property type="term" value="F:protein tyrosine kinase activity"/>
    <property type="evidence" value="ECO:0007669"/>
    <property type="project" value="TreeGrafter"/>
</dbReference>
<evidence type="ECO:0000256" key="7">
    <source>
        <dbReference type="SAM" id="MobiDB-lite"/>
    </source>
</evidence>
<feature type="domain" description="Polysaccharide chain length determinant N-terminal" evidence="9">
    <location>
        <begin position="13"/>
        <end position="106"/>
    </location>
</feature>
<keyword evidence="6" id="KW-0175">Coiled coil</keyword>
<evidence type="ECO:0000256" key="5">
    <source>
        <dbReference type="ARBA" id="ARBA00023136"/>
    </source>
</evidence>
<dbReference type="SUPFAM" id="SSF52540">
    <property type="entry name" value="P-loop containing nucleoside triphosphate hydrolases"/>
    <property type="match status" value="1"/>
</dbReference>
<dbReference type="PANTHER" id="PTHR32309:SF13">
    <property type="entry name" value="FERRIC ENTEROBACTIN TRANSPORT PROTEIN FEPE"/>
    <property type="match status" value="1"/>
</dbReference>
<dbReference type="PANTHER" id="PTHR32309">
    <property type="entry name" value="TYROSINE-PROTEIN KINASE"/>
    <property type="match status" value="1"/>
</dbReference>
<evidence type="ECO:0000256" key="1">
    <source>
        <dbReference type="ARBA" id="ARBA00004651"/>
    </source>
</evidence>
<evidence type="ECO:0000256" key="8">
    <source>
        <dbReference type="SAM" id="Phobius"/>
    </source>
</evidence>
<dbReference type="GeneID" id="60682271"/>
<comment type="subcellular location">
    <subcellularLocation>
        <location evidence="1">Cell membrane</location>
        <topology evidence="1">Multi-pass membrane protein</topology>
    </subcellularLocation>
</comment>
<evidence type="ECO:0000259" key="9">
    <source>
        <dbReference type="Pfam" id="PF02706"/>
    </source>
</evidence>
<dbReference type="Gene3D" id="3.40.50.300">
    <property type="entry name" value="P-loop containing nucleotide triphosphate hydrolases"/>
    <property type="match status" value="1"/>
</dbReference>
<dbReference type="AlphaFoldDB" id="A0A368NU95"/>
<comment type="caution">
    <text evidence="10">The sequence shown here is derived from an EMBL/GenBank/DDBJ whole genome shotgun (WGS) entry which is preliminary data.</text>
</comment>
<keyword evidence="5 8" id="KW-0472">Membrane</keyword>
<dbReference type="GO" id="GO:0005886">
    <property type="term" value="C:plasma membrane"/>
    <property type="evidence" value="ECO:0007669"/>
    <property type="project" value="UniProtKB-SubCell"/>
</dbReference>
<feature type="coiled-coil region" evidence="6">
    <location>
        <begin position="321"/>
        <end position="348"/>
    </location>
</feature>
<dbReference type="InterPro" id="IPR050445">
    <property type="entry name" value="Bact_polysacc_biosynth/exp"/>
</dbReference>
<keyword evidence="3 8" id="KW-0812">Transmembrane</keyword>
<evidence type="ECO:0000256" key="2">
    <source>
        <dbReference type="ARBA" id="ARBA00022475"/>
    </source>
</evidence>
<dbReference type="InterPro" id="IPR027417">
    <property type="entry name" value="P-loop_NTPase"/>
</dbReference>
<evidence type="ECO:0000313" key="11">
    <source>
        <dbReference type="Proteomes" id="UP000436911"/>
    </source>
</evidence>
<organism evidence="10 11">
    <name type="scientific">Agrobacterium vitis</name>
    <name type="common">Rhizobium vitis</name>
    <dbReference type="NCBI Taxonomy" id="373"/>
    <lineage>
        <taxon>Bacteria</taxon>
        <taxon>Pseudomonadati</taxon>
        <taxon>Pseudomonadota</taxon>
        <taxon>Alphaproteobacteria</taxon>
        <taxon>Hyphomicrobiales</taxon>
        <taxon>Rhizobiaceae</taxon>
        <taxon>Rhizobium/Agrobacterium group</taxon>
        <taxon>Agrobacterium</taxon>
    </lineage>
</organism>
<dbReference type="OrthoDB" id="7786248at2"/>
<dbReference type="InterPro" id="IPR003856">
    <property type="entry name" value="LPS_length_determ_N"/>
</dbReference>
<feature type="region of interest" description="Disordered" evidence="7">
    <location>
        <begin position="470"/>
        <end position="500"/>
    </location>
</feature>
<evidence type="ECO:0000256" key="4">
    <source>
        <dbReference type="ARBA" id="ARBA00022989"/>
    </source>
</evidence>
<evidence type="ECO:0000313" key="10">
    <source>
        <dbReference type="EMBL" id="KAA3532345.1"/>
    </source>
</evidence>
<evidence type="ECO:0000256" key="6">
    <source>
        <dbReference type="SAM" id="Coils"/>
    </source>
</evidence>
<gene>
    <name evidence="10" type="ORF">DXT89_03150</name>
</gene>
<dbReference type="Pfam" id="PF02706">
    <property type="entry name" value="Wzz"/>
    <property type="match status" value="1"/>
</dbReference>
<name>A0A368NU95_AGRVI</name>
<reference evidence="10 11" key="1">
    <citation type="submission" date="2018-08" db="EMBL/GenBank/DDBJ databases">
        <title>Genome sequencing of Agrobacterium vitis strain ICMP 10754.</title>
        <authorList>
            <person name="Visnovsky S.B."/>
            <person name="Pitman A.R."/>
        </authorList>
    </citation>
    <scope>NUCLEOTIDE SEQUENCE [LARGE SCALE GENOMIC DNA]</scope>
    <source>
        <strain evidence="10 11">ICMP 10754</strain>
    </source>
</reference>
<feature type="compositionally biased region" description="Basic and acidic residues" evidence="7">
    <location>
        <begin position="472"/>
        <end position="489"/>
    </location>
</feature>
<evidence type="ECO:0000256" key="3">
    <source>
        <dbReference type="ARBA" id="ARBA00022692"/>
    </source>
</evidence>
<proteinExistence type="predicted"/>